<proteinExistence type="predicted"/>
<dbReference type="PANTHER" id="PTHR37299">
    <property type="entry name" value="TRANSCRIPTIONAL REGULATOR-RELATED"/>
    <property type="match status" value="1"/>
</dbReference>
<dbReference type="GO" id="GO:0000156">
    <property type="term" value="F:phosphorelay response regulator activity"/>
    <property type="evidence" value="ECO:0007669"/>
    <property type="project" value="InterPro"/>
</dbReference>
<sequence length="145" mass="16944">MKFKLNIDRNKEERVEATLHGKGDFSYRLEELVLGYSGEDSVMAYTEDDIKELKYRDIECVTVIDSKTYAIDTAGDRYRLKMRLYEISEILPSYFIKINKSSLANRKQIERFSAAFSGSVDVIFKCGYKDYVSRRCFADIKKELK</sequence>
<dbReference type="EMBL" id="JAEQMG010000169">
    <property type="protein sequence ID" value="MBK6090027.1"/>
    <property type="molecule type" value="Genomic_DNA"/>
</dbReference>
<keyword evidence="3" id="KW-1185">Reference proteome</keyword>
<dbReference type="GO" id="GO:0003677">
    <property type="term" value="F:DNA binding"/>
    <property type="evidence" value="ECO:0007669"/>
    <property type="project" value="InterPro"/>
</dbReference>
<feature type="domain" description="HTH LytTR-type" evidence="1">
    <location>
        <begin position="53"/>
        <end position="145"/>
    </location>
</feature>
<dbReference type="AlphaFoldDB" id="A0A934WU91"/>
<evidence type="ECO:0000313" key="2">
    <source>
        <dbReference type="EMBL" id="MBK6090027.1"/>
    </source>
</evidence>
<dbReference type="Gene3D" id="2.40.50.1020">
    <property type="entry name" value="LytTr DNA-binding domain"/>
    <property type="match status" value="1"/>
</dbReference>
<evidence type="ECO:0000313" key="3">
    <source>
        <dbReference type="Proteomes" id="UP000633365"/>
    </source>
</evidence>
<dbReference type="PROSITE" id="PS50930">
    <property type="entry name" value="HTH_LYTTR"/>
    <property type="match status" value="1"/>
</dbReference>
<comment type="caution">
    <text evidence="2">The sequence shown here is derived from an EMBL/GenBank/DDBJ whole genome shotgun (WGS) entry which is preliminary data.</text>
</comment>
<dbReference type="SMART" id="SM00850">
    <property type="entry name" value="LytTR"/>
    <property type="match status" value="1"/>
</dbReference>
<dbReference type="PANTHER" id="PTHR37299:SF4">
    <property type="entry name" value="TRANSCRIPTIONAL REGULATOR"/>
    <property type="match status" value="1"/>
</dbReference>
<reference evidence="2" key="1">
    <citation type="submission" date="2021-01" db="EMBL/GenBank/DDBJ databases">
        <title>Genome public.</title>
        <authorList>
            <person name="Liu C."/>
            <person name="Sun Q."/>
        </authorList>
    </citation>
    <scope>NUCLEOTIDE SEQUENCE</scope>
    <source>
        <strain evidence="2">M6</strain>
    </source>
</reference>
<dbReference type="InterPro" id="IPR007492">
    <property type="entry name" value="LytTR_DNA-bd_dom"/>
</dbReference>
<protein>
    <submittedName>
        <fullName evidence="2">LytTR family transcriptional regulator</fullName>
    </submittedName>
</protein>
<evidence type="ECO:0000259" key="1">
    <source>
        <dbReference type="PROSITE" id="PS50930"/>
    </source>
</evidence>
<dbReference type="InterPro" id="IPR046947">
    <property type="entry name" value="LytR-like"/>
</dbReference>
<accession>A0A934WU91</accession>
<dbReference type="RefSeq" id="WP_092966794.1">
    <property type="nucleotide sequence ID" value="NZ_JAEQMG010000169.1"/>
</dbReference>
<organism evidence="2 3">
    <name type="scientific">Ruminococcus difficilis</name>
    <dbReference type="NCBI Taxonomy" id="2763069"/>
    <lineage>
        <taxon>Bacteria</taxon>
        <taxon>Bacillati</taxon>
        <taxon>Bacillota</taxon>
        <taxon>Clostridia</taxon>
        <taxon>Eubacteriales</taxon>
        <taxon>Oscillospiraceae</taxon>
        <taxon>Ruminococcus</taxon>
    </lineage>
</organism>
<gene>
    <name evidence="2" type="ORF">JKK62_15485</name>
</gene>
<dbReference type="Proteomes" id="UP000633365">
    <property type="component" value="Unassembled WGS sequence"/>
</dbReference>
<dbReference type="Pfam" id="PF04397">
    <property type="entry name" value="LytTR"/>
    <property type="match status" value="1"/>
</dbReference>
<name>A0A934WU91_9FIRM</name>